<accession>A0ABT6FE03</accession>
<organism evidence="1 2">
    <name type="scientific">Paludisphaera mucosa</name>
    <dbReference type="NCBI Taxonomy" id="3030827"/>
    <lineage>
        <taxon>Bacteria</taxon>
        <taxon>Pseudomonadati</taxon>
        <taxon>Planctomycetota</taxon>
        <taxon>Planctomycetia</taxon>
        <taxon>Isosphaerales</taxon>
        <taxon>Isosphaeraceae</taxon>
        <taxon>Paludisphaera</taxon>
    </lineage>
</organism>
<dbReference type="RefSeq" id="WP_277862120.1">
    <property type="nucleotide sequence ID" value="NZ_JARRAG010000002.1"/>
</dbReference>
<proteinExistence type="predicted"/>
<gene>
    <name evidence="1" type="primary">tssK</name>
    <name evidence="1" type="ORF">PZE19_18540</name>
</gene>
<dbReference type="Pfam" id="PF05936">
    <property type="entry name" value="T6SS_VasE"/>
    <property type="match status" value="1"/>
</dbReference>
<dbReference type="Proteomes" id="UP001216907">
    <property type="component" value="Unassembled WGS sequence"/>
</dbReference>
<dbReference type="InterPro" id="IPR010263">
    <property type="entry name" value="T6SS_TssK"/>
</dbReference>
<name>A0ABT6FE03_9BACT</name>
<dbReference type="NCBIfam" id="TIGR03353">
    <property type="entry name" value="VI_chp_4"/>
    <property type="match status" value="1"/>
</dbReference>
<reference evidence="1 2" key="1">
    <citation type="submission" date="2023-03" db="EMBL/GenBank/DDBJ databases">
        <title>Paludisphaera mucosa sp. nov. a novel planctomycete from northern fen.</title>
        <authorList>
            <person name="Ivanova A."/>
        </authorList>
    </citation>
    <scope>NUCLEOTIDE SEQUENCE [LARGE SCALE GENOMIC DNA]</scope>
    <source>
        <strain evidence="1 2">Pla2</strain>
    </source>
</reference>
<sequence>MPKRPVHWFEGMFLKPHHFQAAERWTRERIRESEDWLQPHDWGVRSIEFDADAIANRTLRVTSCQARFKDGTTVSIPDEAALDPVELGPALARRERLMVYLAVPAWQPGRPNAQREAIEDAPRFLVGSLECPDENTGGDEEEIEFRNLQARLLLEDQLAPGFETLPIARIERAGSDQAPPRVDRSYVPPVLGLDAWRPLHDDVQALFRQVEAWIDQEASQVVGRKIAFDSQVLGDAERILRLSALNTAYAAWQGFLFTRGLHPLAMYGELCRLLGQLAIFGESRRPVKVPSYDHDDIGPCYAVVLAEIRRLLGSLGRVPFERRYFQLEGPRFQVALEPDWTLETTKLYIGVETAELTDAECDALMKSTDWKLGSGEQVETIFKSGGAGLGMKPLNRIPPALPGGVVYFEIVRNAEPWKDVVRTRMLGLRFKLERGKFLSAQMLALTNPTTQRTVNLQFAVFVVKSQ</sequence>
<dbReference type="PANTHER" id="PTHR35566:SF1">
    <property type="entry name" value="TYPE VI SECRETION SYSTEM BASEPLATE COMPONENT TSSK1"/>
    <property type="match status" value="1"/>
</dbReference>
<evidence type="ECO:0000313" key="2">
    <source>
        <dbReference type="Proteomes" id="UP001216907"/>
    </source>
</evidence>
<dbReference type="PANTHER" id="PTHR35566">
    <property type="entry name" value="BLR3599 PROTEIN"/>
    <property type="match status" value="1"/>
</dbReference>
<comment type="caution">
    <text evidence="1">The sequence shown here is derived from an EMBL/GenBank/DDBJ whole genome shotgun (WGS) entry which is preliminary data.</text>
</comment>
<dbReference type="EMBL" id="JARRAG010000002">
    <property type="protein sequence ID" value="MDG3005790.1"/>
    <property type="molecule type" value="Genomic_DNA"/>
</dbReference>
<evidence type="ECO:0000313" key="1">
    <source>
        <dbReference type="EMBL" id="MDG3005790.1"/>
    </source>
</evidence>
<keyword evidence="2" id="KW-1185">Reference proteome</keyword>
<protein>
    <submittedName>
        <fullName evidence="1">Type VI secretion system baseplate subunit TssK</fullName>
    </submittedName>
</protein>